<dbReference type="Pfam" id="PF00348">
    <property type="entry name" value="polyprenyl_synt"/>
    <property type="match status" value="1"/>
</dbReference>
<dbReference type="PANTHER" id="PTHR12001">
    <property type="entry name" value="GERANYLGERANYL PYROPHOSPHATE SYNTHASE"/>
    <property type="match status" value="1"/>
</dbReference>
<organism evidence="4 5">
    <name type="scientific">Saccharopolyspora gregorii</name>
    <dbReference type="NCBI Taxonomy" id="33914"/>
    <lineage>
        <taxon>Bacteria</taxon>
        <taxon>Bacillati</taxon>
        <taxon>Actinomycetota</taxon>
        <taxon>Actinomycetes</taxon>
        <taxon>Pseudonocardiales</taxon>
        <taxon>Pseudonocardiaceae</taxon>
        <taxon>Saccharopolyspora</taxon>
    </lineage>
</organism>
<evidence type="ECO:0000313" key="5">
    <source>
        <dbReference type="Proteomes" id="UP001500483"/>
    </source>
</evidence>
<proteinExistence type="inferred from homology"/>
<dbReference type="SFLD" id="SFLDG01017">
    <property type="entry name" value="Polyprenyl_Transferase_Like"/>
    <property type="match status" value="1"/>
</dbReference>
<dbReference type="Proteomes" id="UP001500483">
    <property type="component" value="Unassembled WGS sequence"/>
</dbReference>
<dbReference type="Gene3D" id="1.10.600.10">
    <property type="entry name" value="Farnesyl Diphosphate Synthase"/>
    <property type="match status" value="1"/>
</dbReference>
<dbReference type="PROSITE" id="PS00723">
    <property type="entry name" value="POLYPRENYL_SYNTHASE_1"/>
    <property type="match status" value="1"/>
</dbReference>
<keyword evidence="1" id="KW-0479">Metal-binding</keyword>
<comment type="similarity">
    <text evidence="3">Belongs to the FPP/GGPP synthase family.</text>
</comment>
<evidence type="ECO:0000313" key="4">
    <source>
        <dbReference type="EMBL" id="GAA3362486.1"/>
    </source>
</evidence>
<dbReference type="PANTHER" id="PTHR12001:SF86">
    <property type="entry name" value="GERANYLGERANYL DIPHOSPHATE SYNTHASE"/>
    <property type="match status" value="1"/>
</dbReference>
<dbReference type="CDD" id="cd00685">
    <property type="entry name" value="Trans_IPPS_HT"/>
    <property type="match status" value="1"/>
</dbReference>
<dbReference type="NCBIfam" id="NF041169">
    <property type="entry name" value="f2_encap_cargo4"/>
    <property type="match status" value="1"/>
</dbReference>
<accession>A0ABP6RX49</accession>
<dbReference type="InterPro" id="IPR000092">
    <property type="entry name" value="Polyprenyl_synt"/>
</dbReference>
<evidence type="ECO:0000256" key="3">
    <source>
        <dbReference type="RuleBase" id="RU004466"/>
    </source>
</evidence>
<comment type="caution">
    <text evidence="4">The sequence shown here is derived from an EMBL/GenBank/DDBJ whole genome shotgun (WGS) entry which is preliminary data.</text>
</comment>
<dbReference type="SUPFAM" id="SSF48576">
    <property type="entry name" value="Terpenoid synthases"/>
    <property type="match status" value="1"/>
</dbReference>
<keyword evidence="2" id="KW-0460">Magnesium</keyword>
<protein>
    <submittedName>
        <fullName evidence="4">Family 2 encapsulin nanocompartment cargo protein polyprenyl transferase</fullName>
    </submittedName>
</protein>
<dbReference type="RefSeq" id="WP_344929866.1">
    <property type="nucleotide sequence ID" value="NZ_BAAAYK010000038.1"/>
</dbReference>
<keyword evidence="5" id="KW-1185">Reference proteome</keyword>
<gene>
    <name evidence="4" type="ORF">GCM10020366_50610</name>
</gene>
<dbReference type="GO" id="GO:0016740">
    <property type="term" value="F:transferase activity"/>
    <property type="evidence" value="ECO:0007669"/>
    <property type="project" value="UniProtKB-KW"/>
</dbReference>
<dbReference type="SFLD" id="SFLDS00005">
    <property type="entry name" value="Isoprenoid_Synthase_Type_I"/>
    <property type="match status" value="1"/>
</dbReference>
<evidence type="ECO:0000256" key="1">
    <source>
        <dbReference type="ARBA" id="ARBA00022723"/>
    </source>
</evidence>
<dbReference type="EMBL" id="BAAAYK010000038">
    <property type="protein sequence ID" value="GAA3362486.1"/>
    <property type="molecule type" value="Genomic_DNA"/>
</dbReference>
<sequence length="343" mass="36458">MTAHVDEARRTVADTLRTGRELLDPALRAAVGSLPESMQRIVGHHFGWRDEHGTPVDEDQGKAIRPTLVLLAGRAVGADARQVLPAAVAVELVHNFSLLHDDVIDGDLTRRHRPTAWRVFGSGPAILAGDALLTLAADVLTGSGHPAALAGLKELNTTVLDLVDGQSSDMSFERRADVALPEVLTMVGAKTGALLGCSCALGAFFGGAGQERVEHLRRFGYRLGLAFQLVDDILGIWGDPAVTGKPVHSDLRNRKKSLPVVAALNSGTAAGRELAELYSREMSDEDAVRAARLVSDSGAREWSRGHIATLEAEALHHLDAAALEPGPAAELAALTRMLTGREF</sequence>
<dbReference type="InterPro" id="IPR008949">
    <property type="entry name" value="Isoprenoid_synthase_dom_sf"/>
</dbReference>
<dbReference type="InterPro" id="IPR033749">
    <property type="entry name" value="Polyprenyl_synt_CS"/>
</dbReference>
<keyword evidence="3 4" id="KW-0808">Transferase</keyword>
<reference evidence="5" key="1">
    <citation type="journal article" date="2019" name="Int. J. Syst. Evol. Microbiol.">
        <title>The Global Catalogue of Microorganisms (GCM) 10K type strain sequencing project: providing services to taxonomists for standard genome sequencing and annotation.</title>
        <authorList>
            <consortium name="The Broad Institute Genomics Platform"/>
            <consortium name="The Broad Institute Genome Sequencing Center for Infectious Disease"/>
            <person name="Wu L."/>
            <person name="Ma J."/>
        </authorList>
    </citation>
    <scope>NUCLEOTIDE SEQUENCE [LARGE SCALE GENOMIC DNA]</scope>
    <source>
        <strain evidence="5">JCM 9687</strain>
    </source>
</reference>
<evidence type="ECO:0000256" key="2">
    <source>
        <dbReference type="ARBA" id="ARBA00022842"/>
    </source>
</evidence>
<dbReference type="PROSITE" id="PS00444">
    <property type="entry name" value="POLYPRENYL_SYNTHASE_2"/>
    <property type="match status" value="1"/>
</dbReference>
<name>A0ABP6RX49_9PSEU</name>